<dbReference type="GO" id="GO:0005737">
    <property type="term" value="C:cytoplasm"/>
    <property type="evidence" value="ECO:0007669"/>
    <property type="project" value="TreeGrafter"/>
</dbReference>
<evidence type="ECO:0000256" key="1">
    <source>
        <dbReference type="ARBA" id="ARBA00022737"/>
    </source>
</evidence>
<dbReference type="AlphaFoldDB" id="A0A7T8GRS5"/>
<dbReference type="SUPFAM" id="SSF47576">
    <property type="entry name" value="Calponin-homology domain, CH-domain"/>
    <property type="match status" value="1"/>
</dbReference>
<dbReference type="CDD" id="cd21295">
    <property type="entry name" value="CH_PLS_rpt2"/>
    <property type="match status" value="1"/>
</dbReference>
<sequence length="151" mass="17018">GITLQHIPGLLALCRDGESAEDFLKMSPEQILLRWVNFHLERAGSDRRVNNFSKDIRDSEAYSHLLSQIAPREAGVNTSALQINDLIQRAEEMLNQADKLECRSFVTSGDVVNGVEKLNLAFVANLFNNYPGLDDPEGENEFVIEETREEK</sequence>
<dbReference type="SMART" id="SM00033">
    <property type="entry name" value="CH"/>
    <property type="match status" value="1"/>
</dbReference>
<evidence type="ECO:0000313" key="4">
    <source>
        <dbReference type="EMBL" id="QQP36607.1"/>
    </source>
</evidence>
<dbReference type="Gene3D" id="1.10.418.10">
    <property type="entry name" value="Calponin-like domain"/>
    <property type="match status" value="1"/>
</dbReference>
<dbReference type="Proteomes" id="UP000595437">
    <property type="component" value="Chromosome 16"/>
</dbReference>
<dbReference type="OrthoDB" id="431378at2759"/>
<feature type="domain" description="Calponin-homology (CH)" evidence="3">
    <location>
        <begin position="26"/>
        <end position="131"/>
    </location>
</feature>
<keyword evidence="5" id="KW-1185">Reference proteome</keyword>
<keyword evidence="2" id="KW-0009">Actin-binding</keyword>
<dbReference type="Pfam" id="PF00307">
    <property type="entry name" value="CH"/>
    <property type="match status" value="1"/>
</dbReference>
<dbReference type="InterPro" id="IPR036872">
    <property type="entry name" value="CH_dom_sf"/>
</dbReference>
<proteinExistence type="predicted"/>
<dbReference type="GO" id="GO:0051017">
    <property type="term" value="P:actin filament bundle assembly"/>
    <property type="evidence" value="ECO:0007669"/>
    <property type="project" value="InterPro"/>
</dbReference>
<organism evidence="4 5">
    <name type="scientific">Caligus rogercresseyi</name>
    <name type="common">Sea louse</name>
    <dbReference type="NCBI Taxonomy" id="217165"/>
    <lineage>
        <taxon>Eukaryota</taxon>
        <taxon>Metazoa</taxon>
        <taxon>Ecdysozoa</taxon>
        <taxon>Arthropoda</taxon>
        <taxon>Crustacea</taxon>
        <taxon>Multicrustacea</taxon>
        <taxon>Hexanauplia</taxon>
        <taxon>Copepoda</taxon>
        <taxon>Siphonostomatoida</taxon>
        <taxon>Caligidae</taxon>
        <taxon>Caligus</taxon>
    </lineage>
</organism>
<name>A0A7T8GRS5_CALRO</name>
<dbReference type="EMBL" id="CP045905">
    <property type="protein sequence ID" value="QQP36607.1"/>
    <property type="molecule type" value="Genomic_DNA"/>
</dbReference>
<dbReference type="GO" id="GO:0051015">
    <property type="term" value="F:actin filament binding"/>
    <property type="evidence" value="ECO:0007669"/>
    <property type="project" value="InterPro"/>
</dbReference>
<feature type="non-terminal residue" evidence="4">
    <location>
        <position position="151"/>
    </location>
</feature>
<evidence type="ECO:0000313" key="5">
    <source>
        <dbReference type="Proteomes" id="UP000595437"/>
    </source>
</evidence>
<protein>
    <recommendedName>
        <fullName evidence="3">Calponin-homology (CH) domain-containing protein</fullName>
    </recommendedName>
</protein>
<accession>A0A7T8GRS5</accession>
<feature type="non-terminal residue" evidence="4">
    <location>
        <position position="1"/>
    </location>
</feature>
<dbReference type="InterPro" id="IPR001715">
    <property type="entry name" value="CH_dom"/>
</dbReference>
<evidence type="ECO:0000259" key="3">
    <source>
        <dbReference type="PROSITE" id="PS50021"/>
    </source>
</evidence>
<dbReference type="GO" id="GO:0032432">
    <property type="term" value="C:actin filament bundle"/>
    <property type="evidence" value="ECO:0007669"/>
    <property type="project" value="TreeGrafter"/>
</dbReference>
<reference evidence="5" key="1">
    <citation type="submission" date="2021-01" db="EMBL/GenBank/DDBJ databases">
        <title>Caligus Genome Assembly.</title>
        <authorList>
            <person name="Gallardo-Escarate C."/>
        </authorList>
    </citation>
    <scope>NUCLEOTIDE SEQUENCE [LARGE SCALE GENOMIC DNA]</scope>
</reference>
<dbReference type="FunFam" id="1.10.418.10:FF:000042">
    <property type="entry name" value="Fimbrin, putative"/>
    <property type="match status" value="1"/>
</dbReference>
<dbReference type="InterPro" id="IPR039959">
    <property type="entry name" value="Fimbrin/Plastin"/>
</dbReference>
<dbReference type="PANTHER" id="PTHR19961:SF18">
    <property type="entry name" value="FI19014P1"/>
    <property type="match status" value="1"/>
</dbReference>
<dbReference type="GO" id="GO:0005884">
    <property type="term" value="C:actin filament"/>
    <property type="evidence" value="ECO:0007669"/>
    <property type="project" value="TreeGrafter"/>
</dbReference>
<keyword evidence="1" id="KW-0677">Repeat</keyword>
<dbReference type="PROSITE" id="PS50021">
    <property type="entry name" value="CH"/>
    <property type="match status" value="1"/>
</dbReference>
<evidence type="ECO:0000256" key="2">
    <source>
        <dbReference type="ARBA" id="ARBA00023203"/>
    </source>
</evidence>
<dbReference type="GO" id="GO:0051639">
    <property type="term" value="P:actin filament network formation"/>
    <property type="evidence" value="ECO:0007669"/>
    <property type="project" value="TreeGrafter"/>
</dbReference>
<gene>
    <name evidence="4" type="ORF">FKW44_021757</name>
</gene>
<dbReference type="PANTHER" id="PTHR19961">
    <property type="entry name" value="FIMBRIN/PLASTIN"/>
    <property type="match status" value="1"/>
</dbReference>